<comment type="subunit">
    <text evidence="7">The complex comprises the extracytoplasmic solute receptor protein and the two transmembrane proteins.</text>
</comment>
<comment type="caution">
    <text evidence="7">Lacks conserved residue(s) required for the propagation of feature annotation.</text>
</comment>
<keyword evidence="9" id="KW-0614">Plasmid</keyword>
<evidence type="ECO:0000256" key="7">
    <source>
        <dbReference type="RuleBase" id="RU369079"/>
    </source>
</evidence>
<geneLocation type="plasmid" evidence="10">
    <name>pdy25-b</name>
</geneLocation>
<dbReference type="EMBL" id="CP021406">
    <property type="protein sequence ID" value="ATI43684.1"/>
    <property type="molecule type" value="Genomic_DNA"/>
</dbReference>
<feature type="transmembrane region" description="Helical" evidence="7">
    <location>
        <begin position="100"/>
        <end position="129"/>
    </location>
</feature>
<keyword evidence="5 7" id="KW-1133">Transmembrane helix</keyword>
<feature type="transmembrane region" description="Helical" evidence="7">
    <location>
        <begin position="60"/>
        <end position="80"/>
    </location>
</feature>
<keyword evidence="2" id="KW-1003">Cell membrane</keyword>
<dbReference type="OrthoDB" id="9790209at2"/>
<feature type="domain" description="TRAP C4-dicarboxylate transport system permease DctM subunit" evidence="8">
    <location>
        <begin position="11"/>
        <end position="429"/>
    </location>
</feature>
<keyword evidence="3 7" id="KW-0997">Cell inner membrane</keyword>
<dbReference type="AlphaFoldDB" id="A0A291M459"/>
<feature type="transmembrane region" description="Helical" evidence="7">
    <location>
        <begin position="328"/>
        <end position="358"/>
    </location>
</feature>
<sequence>MANVTIGFIGLGALVVLLFIRMHIGLALALVSVLGLATIRGFDSAYGALRSLPYDFAANWSLTAIPMFLLMGAIAFHGGLTSGLFRAAKAWLGRLPGGLAVASTLACAIFAAVSGSSLATASAMGRIAIPEMLRARYDPGLAAGTVAAAGTIGSLIPPSILMILYAVFTEQSISMCLMAGILPGLLTAIMYSAMIVLRCVFNKDLAPAVEESASPWAERIGSAKEVWPVLLVAGGVVVSIYAGIATEVEAAGIGAALMAIVAFTKLRSGTRASGMMEAARETVVSTGSILLIAIGASLLTRFVVISGIPNFINVQLMEMGSSPTTILFAIAAFTIILGMFLDPMGVLLITLPIVLPLVEAADINLIWFGVIMIKLIEIGLISPPIGMNVFVIKGVVGNTISLSTIFRGIGWFFVIEIITLSILILFPQISLFIPNLMIR</sequence>
<dbReference type="GO" id="GO:0022857">
    <property type="term" value="F:transmembrane transporter activity"/>
    <property type="evidence" value="ECO:0007669"/>
    <property type="project" value="UniProtKB-UniRule"/>
</dbReference>
<feature type="transmembrane region" description="Helical" evidence="7">
    <location>
        <begin position="250"/>
        <end position="268"/>
    </location>
</feature>
<keyword evidence="10" id="KW-1185">Reference proteome</keyword>
<evidence type="ECO:0000259" key="8">
    <source>
        <dbReference type="Pfam" id="PF06808"/>
    </source>
</evidence>
<dbReference type="NCBIfam" id="TIGR00786">
    <property type="entry name" value="dctM"/>
    <property type="match status" value="1"/>
</dbReference>
<dbReference type="Pfam" id="PF06808">
    <property type="entry name" value="DctM"/>
    <property type="match status" value="1"/>
</dbReference>
<dbReference type="RefSeq" id="WP_097374415.1">
    <property type="nucleotide sequence ID" value="NZ_CP021406.1"/>
</dbReference>
<evidence type="ECO:0000256" key="1">
    <source>
        <dbReference type="ARBA" id="ARBA00004429"/>
    </source>
</evidence>
<dbReference type="InterPro" id="IPR010656">
    <property type="entry name" value="DctM"/>
</dbReference>
<dbReference type="Proteomes" id="UP000219050">
    <property type="component" value="Plasmid pDY25-B"/>
</dbReference>
<feature type="transmembrane region" description="Helical" evidence="7">
    <location>
        <begin position="289"/>
        <end position="308"/>
    </location>
</feature>
<name>A0A291M459_9RHOB</name>
<dbReference type="PANTHER" id="PTHR33362">
    <property type="entry name" value="SIALIC ACID TRAP TRANSPORTER PERMEASE PROTEIN SIAT-RELATED"/>
    <property type="match status" value="1"/>
</dbReference>
<dbReference type="InterPro" id="IPR004681">
    <property type="entry name" value="TRAP_DctM"/>
</dbReference>
<keyword evidence="4 7" id="KW-0812">Transmembrane</keyword>
<evidence type="ECO:0000256" key="5">
    <source>
        <dbReference type="ARBA" id="ARBA00022989"/>
    </source>
</evidence>
<feature type="transmembrane region" description="Helical" evidence="7">
    <location>
        <begin position="141"/>
        <end position="166"/>
    </location>
</feature>
<reference evidence="9 10" key="1">
    <citation type="submission" date="2017-05" db="EMBL/GenBank/DDBJ databases">
        <title>Comparative genomic and metabolic analysis of manganese-oxidizing mechanisms in Celeribater manganoxidans DY25T: its adaption to the environment of polymetallic nodule.</title>
        <authorList>
            <person name="Wang X."/>
        </authorList>
    </citation>
    <scope>NUCLEOTIDE SEQUENCE [LARGE SCALE GENOMIC DNA]</scope>
    <source>
        <strain evidence="9 10">DY25</strain>
        <plasmid evidence="10">pdy25-b</plasmid>
    </source>
</reference>
<feature type="transmembrane region" description="Helical" evidence="7">
    <location>
        <begin position="405"/>
        <end position="433"/>
    </location>
</feature>
<gene>
    <name evidence="9" type="ORF">CBW24_16130</name>
</gene>
<keyword evidence="6 7" id="KW-0472">Membrane</keyword>
<evidence type="ECO:0000256" key="2">
    <source>
        <dbReference type="ARBA" id="ARBA00022475"/>
    </source>
</evidence>
<keyword evidence="7" id="KW-0813">Transport</keyword>
<comment type="subcellular location">
    <subcellularLocation>
        <location evidence="1 7">Cell inner membrane</location>
        <topology evidence="1 7">Multi-pass membrane protein</topology>
    </subcellularLocation>
</comment>
<evidence type="ECO:0000313" key="9">
    <source>
        <dbReference type="EMBL" id="ATI43684.1"/>
    </source>
</evidence>
<feature type="transmembrane region" description="Helical" evidence="7">
    <location>
        <begin position="6"/>
        <end position="39"/>
    </location>
</feature>
<feature type="transmembrane region" description="Helical" evidence="7">
    <location>
        <begin position="172"/>
        <end position="197"/>
    </location>
</feature>
<evidence type="ECO:0000256" key="4">
    <source>
        <dbReference type="ARBA" id="ARBA00022692"/>
    </source>
</evidence>
<dbReference type="GO" id="GO:0005886">
    <property type="term" value="C:plasma membrane"/>
    <property type="evidence" value="ECO:0007669"/>
    <property type="project" value="UniProtKB-SubCell"/>
</dbReference>
<organism evidence="9 10">
    <name type="scientific">Pacificitalea manganoxidans</name>
    <dbReference type="NCBI Taxonomy" id="1411902"/>
    <lineage>
        <taxon>Bacteria</taxon>
        <taxon>Pseudomonadati</taxon>
        <taxon>Pseudomonadota</taxon>
        <taxon>Alphaproteobacteria</taxon>
        <taxon>Rhodobacterales</taxon>
        <taxon>Paracoccaceae</taxon>
        <taxon>Pacificitalea</taxon>
    </lineage>
</organism>
<accession>A0A291M459</accession>
<dbReference type="KEGG" id="cmag:CBW24_16130"/>
<comment type="function">
    <text evidence="7">Part of the tripartite ATP-independent periplasmic (TRAP) transport system.</text>
</comment>
<evidence type="ECO:0000256" key="3">
    <source>
        <dbReference type="ARBA" id="ARBA00022519"/>
    </source>
</evidence>
<comment type="similarity">
    <text evidence="7">Belongs to the TRAP transporter large permease family.</text>
</comment>
<proteinExistence type="inferred from homology"/>
<feature type="transmembrane region" description="Helical" evidence="7">
    <location>
        <begin position="365"/>
        <end position="385"/>
    </location>
</feature>
<evidence type="ECO:0000256" key="6">
    <source>
        <dbReference type="ARBA" id="ARBA00023136"/>
    </source>
</evidence>
<dbReference type="PIRSF" id="PIRSF006066">
    <property type="entry name" value="HI0050"/>
    <property type="match status" value="1"/>
</dbReference>
<evidence type="ECO:0000313" key="10">
    <source>
        <dbReference type="Proteomes" id="UP000219050"/>
    </source>
</evidence>
<protein>
    <recommendedName>
        <fullName evidence="7">TRAP transporter large permease protein</fullName>
    </recommendedName>
</protein>
<dbReference type="PANTHER" id="PTHR33362:SF5">
    <property type="entry name" value="C4-DICARBOXYLATE TRAP TRANSPORTER LARGE PERMEASE PROTEIN DCTM"/>
    <property type="match status" value="1"/>
</dbReference>